<dbReference type="RefSeq" id="WP_133943363.1">
    <property type="nucleotide sequence ID" value="NZ_SOEO01000001.1"/>
</dbReference>
<dbReference type="Proteomes" id="UP000295313">
    <property type="component" value="Unassembled WGS sequence"/>
</dbReference>
<keyword evidence="3" id="KW-1185">Reference proteome</keyword>
<name>A0A4R8I9L2_9FLAO</name>
<evidence type="ECO:0000256" key="1">
    <source>
        <dbReference type="SAM" id="SignalP"/>
    </source>
</evidence>
<dbReference type="OrthoDB" id="1252924at2"/>
<evidence type="ECO:0000313" key="2">
    <source>
        <dbReference type="EMBL" id="TDX86717.1"/>
    </source>
</evidence>
<organism evidence="2 3">
    <name type="scientific">Epilithonimonas xixisoli</name>
    <dbReference type="NCBI Taxonomy" id="1476462"/>
    <lineage>
        <taxon>Bacteria</taxon>
        <taxon>Pseudomonadati</taxon>
        <taxon>Bacteroidota</taxon>
        <taxon>Flavobacteriia</taxon>
        <taxon>Flavobacteriales</taxon>
        <taxon>Weeksellaceae</taxon>
        <taxon>Chryseobacterium group</taxon>
        <taxon>Epilithonimonas</taxon>
    </lineage>
</organism>
<sequence length="265" mass="27987">MKKYVFFLGAIFFSGAAFSQVGINTENPKGIFNIDGGKDNPTTGSAHTATQQLNDFTILPNGNVGVGTINPSQKLEIQTGGTTIAPVTGFLLADGTQGESKVLTSDATGIGTWQTPASMRPTITGTFPTPSNIVRSLISATGVTNTGVYITLPKGKWLVSVGITLGYNIVNSEAWLHAYLTSSTTNTITRTNFTHLGPAGVSTAFAGLISNSARVTDLNFMPGSSLINVTQDNSRIYLAIESIGANAWEYNTAAFENYFFAIPIN</sequence>
<dbReference type="AlphaFoldDB" id="A0A4R8I9L2"/>
<evidence type="ECO:0000313" key="3">
    <source>
        <dbReference type="Proteomes" id="UP000295313"/>
    </source>
</evidence>
<proteinExistence type="predicted"/>
<dbReference type="EMBL" id="SOEO01000001">
    <property type="protein sequence ID" value="TDX86717.1"/>
    <property type="molecule type" value="Genomic_DNA"/>
</dbReference>
<accession>A0A4R8I9L2</accession>
<gene>
    <name evidence="2" type="ORF">B0I22_0866</name>
</gene>
<comment type="caution">
    <text evidence="2">The sequence shown here is derived from an EMBL/GenBank/DDBJ whole genome shotgun (WGS) entry which is preliminary data.</text>
</comment>
<reference evidence="2 3" key="1">
    <citation type="submission" date="2019-03" db="EMBL/GenBank/DDBJ databases">
        <title>Genomic Encyclopedia of Type Strains, Phase III (KMG-III): the genomes of soil and plant-associated and newly described type strains.</title>
        <authorList>
            <person name="Whitman W."/>
        </authorList>
    </citation>
    <scope>NUCLEOTIDE SEQUENCE [LARGE SCALE GENOMIC DNA]</scope>
    <source>
        <strain evidence="2 3">CGMCC 1.12802</strain>
    </source>
</reference>
<protein>
    <recommendedName>
        <fullName evidence="4">C1q domain-containing protein</fullName>
    </recommendedName>
</protein>
<keyword evidence="1" id="KW-0732">Signal</keyword>
<feature type="chain" id="PRO_5020487421" description="C1q domain-containing protein" evidence="1">
    <location>
        <begin position="20"/>
        <end position="265"/>
    </location>
</feature>
<feature type="signal peptide" evidence="1">
    <location>
        <begin position="1"/>
        <end position="19"/>
    </location>
</feature>
<evidence type="ECO:0008006" key="4">
    <source>
        <dbReference type="Google" id="ProtNLM"/>
    </source>
</evidence>